<sequence>MPLNLEADPIPTGLGGVAQRLKRGPRIPPSAFVAPGAVVVGDVTLGEESSVWYGAVLRGDINRIVIGSQTNLQDGVIVHLANDYAAVLGERVTVGHGAIVHACTVDDEVLVGMGAIILDGAEIGARSIIGANALVIAGSKIPAGSLVIGSPAKVTRQLALDEQAKIKTWAFKYVENAKLFRDHGAAPS</sequence>
<reference evidence="1" key="1">
    <citation type="submission" date="2020-02" db="EMBL/GenBank/DDBJ databases">
        <authorList>
            <person name="Meier V. D."/>
        </authorList>
    </citation>
    <scope>NUCLEOTIDE SEQUENCE</scope>
    <source>
        <strain evidence="1">AVDCRST_MAG42</strain>
    </source>
</reference>
<dbReference type="SUPFAM" id="SSF51161">
    <property type="entry name" value="Trimeric LpxA-like enzymes"/>
    <property type="match status" value="1"/>
</dbReference>
<name>A0A6J4IAR3_9BACT</name>
<dbReference type="GO" id="GO:0004089">
    <property type="term" value="F:carbonate dehydratase activity"/>
    <property type="evidence" value="ECO:0007669"/>
    <property type="project" value="UniProtKB-EC"/>
</dbReference>
<dbReference type="InterPro" id="IPR050484">
    <property type="entry name" value="Transf_Hexapept/Carb_Anhydrase"/>
</dbReference>
<dbReference type="EC" id="4.2.1.1" evidence="1"/>
<dbReference type="InterPro" id="IPR047324">
    <property type="entry name" value="LbH_gamma_CA-like"/>
</dbReference>
<dbReference type="Pfam" id="PF00132">
    <property type="entry name" value="Hexapep"/>
    <property type="match status" value="1"/>
</dbReference>
<dbReference type="InterPro" id="IPR001451">
    <property type="entry name" value="Hexapep"/>
</dbReference>
<dbReference type="PANTHER" id="PTHR13061:SF29">
    <property type="entry name" value="GAMMA CARBONIC ANHYDRASE-LIKE 1, MITOCHONDRIAL-RELATED"/>
    <property type="match status" value="1"/>
</dbReference>
<evidence type="ECO:0000313" key="1">
    <source>
        <dbReference type="EMBL" id="CAA9246900.1"/>
    </source>
</evidence>
<accession>A0A6J4IAR3</accession>
<protein>
    <submittedName>
        <fullName evidence="1">Carbonic anhydrase, gamma class</fullName>
        <ecNumber evidence="1">4.2.1.1</ecNumber>
    </submittedName>
</protein>
<dbReference type="PANTHER" id="PTHR13061">
    <property type="entry name" value="DYNACTIN SUBUNIT P25"/>
    <property type="match status" value="1"/>
</dbReference>
<proteinExistence type="predicted"/>
<dbReference type="AlphaFoldDB" id="A0A6J4IAR3"/>
<dbReference type="InterPro" id="IPR011004">
    <property type="entry name" value="Trimer_LpxA-like_sf"/>
</dbReference>
<organism evidence="1">
    <name type="scientific">uncultured Chthoniobacterales bacterium</name>
    <dbReference type="NCBI Taxonomy" id="1836801"/>
    <lineage>
        <taxon>Bacteria</taxon>
        <taxon>Pseudomonadati</taxon>
        <taxon>Verrucomicrobiota</taxon>
        <taxon>Spartobacteria</taxon>
        <taxon>Chthoniobacterales</taxon>
        <taxon>environmental samples</taxon>
    </lineage>
</organism>
<dbReference type="EMBL" id="CADCTA010000074">
    <property type="protein sequence ID" value="CAA9246900.1"/>
    <property type="molecule type" value="Genomic_DNA"/>
</dbReference>
<keyword evidence="1" id="KW-0456">Lyase</keyword>
<gene>
    <name evidence="1" type="ORF">AVDCRST_MAG42-2020</name>
</gene>
<dbReference type="CDD" id="cd04645">
    <property type="entry name" value="LbH_gamma_CA_like"/>
    <property type="match status" value="1"/>
</dbReference>
<dbReference type="Gene3D" id="2.160.10.10">
    <property type="entry name" value="Hexapeptide repeat proteins"/>
    <property type="match status" value="1"/>
</dbReference>